<evidence type="ECO:0000259" key="2">
    <source>
        <dbReference type="PROSITE" id="PS50878"/>
    </source>
</evidence>
<dbReference type="PROSITE" id="PS50878">
    <property type="entry name" value="RT_POL"/>
    <property type="match status" value="1"/>
</dbReference>
<dbReference type="PANTHER" id="PTHR21301:SF10">
    <property type="entry name" value="REVERSE TRANSCRIPTASE DOMAIN-CONTAINING PROTEIN"/>
    <property type="match status" value="1"/>
</dbReference>
<name>A0ABY6LFN3_9ARAC</name>
<evidence type="ECO:0000313" key="3">
    <source>
        <dbReference type="EMBL" id="UYV78285.1"/>
    </source>
</evidence>
<dbReference type="PANTHER" id="PTHR21301">
    <property type="entry name" value="REVERSE TRANSCRIPTASE"/>
    <property type="match status" value="1"/>
</dbReference>
<dbReference type="EMBL" id="CP092878">
    <property type="protein sequence ID" value="UYV78285.1"/>
    <property type="molecule type" value="Genomic_DNA"/>
</dbReference>
<evidence type="ECO:0000256" key="1">
    <source>
        <dbReference type="SAM" id="MobiDB-lite"/>
    </source>
</evidence>
<keyword evidence="4" id="KW-1185">Reference proteome</keyword>
<evidence type="ECO:0000313" key="4">
    <source>
        <dbReference type="Proteomes" id="UP001235939"/>
    </source>
</evidence>
<dbReference type="Pfam" id="PF26215">
    <property type="entry name" value="HTH_animal"/>
    <property type="match status" value="1"/>
</dbReference>
<proteinExistence type="predicted"/>
<accession>A0ABY6LFN3</accession>
<dbReference type="SUPFAM" id="SSF56672">
    <property type="entry name" value="DNA/RNA polymerases"/>
    <property type="match status" value="1"/>
</dbReference>
<dbReference type="InterPro" id="IPR043502">
    <property type="entry name" value="DNA/RNA_pol_sf"/>
</dbReference>
<reference evidence="3 4" key="1">
    <citation type="submission" date="2022-01" db="EMBL/GenBank/DDBJ databases">
        <title>A chromosomal length assembly of Cordylochernes scorpioides.</title>
        <authorList>
            <person name="Zeh D."/>
            <person name="Zeh J."/>
        </authorList>
    </citation>
    <scope>NUCLEOTIDE SEQUENCE [LARGE SCALE GENOMIC DNA]</scope>
    <source>
        <strain evidence="3">IN4F17</strain>
        <tissue evidence="3">Whole Body</tissue>
    </source>
</reference>
<feature type="region of interest" description="Disordered" evidence="1">
    <location>
        <begin position="1"/>
        <end position="29"/>
    </location>
</feature>
<dbReference type="Proteomes" id="UP001235939">
    <property type="component" value="Chromosome 16"/>
</dbReference>
<sequence>MGGTWPPELSSSNGKQHGNHRKTEHVPRRQMMNTMLTERLSSSFSLSLLTVELIKFIKLKSLALAKWKKHLAFNKICENQGFIPPSLRMKDPIGNHYSAKIITETHFKLLRARTKGCFSHIRILTKSVKGLLFHLSMHLTVQDMADFLRRITENIKKQDITITARHNKKLTHWSKKYNFKLAPNNTLQTIVNLSSFQPTTEHINILSKGLKYRPQAKADAITIIAGVESSIFRLNHQEKFRIRQHTAAVLSDHNQTQHTYQINKNVLRSLTTNTDITITKSDKGSLTVIMNTAEYISKMDTILVDPLTFTPISIDDQNTATSSFKKEINNLLRKKIISSEECKHFLSNIMSKAYIYGLPKLHKEGIPLRPIIAYHLSPAAPLATYLAKILAPMLRDSDSPTTISSIPVFIGKLQQTAVTPGTIMVSFDVVNLYPSLPHQLILDCTTEFLIEQGCPTDIISKLIALIKISLCHSIFKFNQSYFKQTKGTPMGSPLSSPLSEIVMRKIDKRIVNIFPNDILIWSRYIDDVFAIIKINAFNDILNTLNNFYQDINFTSETETCDSLAFLDIRITKTRNRYNTEVYYKPTFHPMYINFSSFCPLSHKINTVRTLSKRIYTHCYTEESKQKETNNIISNLMSSGYPKNFILRHFHNPSRTKIYDNYKSICTIPYSLQGIKIARELKNFGIRTYFSNTPSIGTILRNPITKNNTPRNTVQRNNAVYSIKCNDCDSVYM</sequence>
<protein>
    <recommendedName>
        <fullName evidence="2">Reverse transcriptase domain-containing protein</fullName>
    </recommendedName>
</protein>
<dbReference type="InterPro" id="IPR000477">
    <property type="entry name" value="RT_dom"/>
</dbReference>
<dbReference type="InterPro" id="IPR058912">
    <property type="entry name" value="HTH_animal"/>
</dbReference>
<gene>
    <name evidence="3" type="ORF">LAZ67_16000824</name>
</gene>
<organism evidence="3 4">
    <name type="scientific">Cordylochernes scorpioides</name>
    <dbReference type="NCBI Taxonomy" id="51811"/>
    <lineage>
        <taxon>Eukaryota</taxon>
        <taxon>Metazoa</taxon>
        <taxon>Ecdysozoa</taxon>
        <taxon>Arthropoda</taxon>
        <taxon>Chelicerata</taxon>
        <taxon>Arachnida</taxon>
        <taxon>Pseudoscorpiones</taxon>
        <taxon>Cheliferoidea</taxon>
        <taxon>Chernetidae</taxon>
        <taxon>Cordylochernes</taxon>
    </lineage>
</organism>
<dbReference type="Pfam" id="PF00078">
    <property type="entry name" value="RVT_1"/>
    <property type="match status" value="1"/>
</dbReference>
<feature type="domain" description="Reverse transcriptase" evidence="2">
    <location>
        <begin position="339"/>
        <end position="594"/>
    </location>
</feature>